<gene>
    <name evidence="2" type="ORF">LTRI10_LOCUS7747</name>
</gene>
<dbReference type="InterPro" id="IPR018289">
    <property type="entry name" value="MULE_transposase_dom"/>
</dbReference>
<feature type="domain" description="MULE transposase" evidence="1">
    <location>
        <begin position="20"/>
        <end position="115"/>
    </location>
</feature>
<evidence type="ECO:0000313" key="3">
    <source>
        <dbReference type="Proteomes" id="UP001497516"/>
    </source>
</evidence>
<accession>A0AAV2CVG0</accession>
<reference evidence="2 3" key="1">
    <citation type="submission" date="2024-04" db="EMBL/GenBank/DDBJ databases">
        <authorList>
            <person name="Fracassetti M."/>
        </authorList>
    </citation>
    <scope>NUCLEOTIDE SEQUENCE [LARGE SCALE GENOMIC DNA]</scope>
</reference>
<keyword evidence="3" id="KW-1185">Reference proteome</keyword>
<sequence length="161" mass="18509">MYICFGAMKNGFLGGGRKIIALDGCFLEGLCKGELLAAVGRDANDQMYPIAWVVVEVELRSSWDWFLKELKDDLCIEEGAGWAFTSDQMKGLVPAIVELFPNAEHLFCARHIYSNWRKKFRNRAWEKMFWACAKGPLQFHLTEHGKDHLLKIKKLQLHCCQ</sequence>
<dbReference type="PANTHER" id="PTHR31973">
    <property type="entry name" value="POLYPROTEIN, PUTATIVE-RELATED"/>
    <property type="match status" value="1"/>
</dbReference>
<dbReference type="Proteomes" id="UP001497516">
    <property type="component" value="Chromosome 10"/>
</dbReference>
<organism evidence="2 3">
    <name type="scientific">Linum trigynum</name>
    <dbReference type="NCBI Taxonomy" id="586398"/>
    <lineage>
        <taxon>Eukaryota</taxon>
        <taxon>Viridiplantae</taxon>
        <taxon>Streptophyta</taxon>
        <taxon>Embryophyta</taxon>
        <taxon>Tracheophyta</taxon>
        <taxon>Spermatophyta</taxon>
        <taxon>Magnoliopsida</taxon>
        <taxon>eudicotyledons</taxon>
        <taxon>Gunneridae</taxon>
        <taxon>Pentapetalae</taxon>
        <taxon>rosids</taxon>
        <taxon>fabids</taxon>
        <taxon>Malpighiales</taxon>
        <taxon>Linaceae</taxon>
        <taxon>Linum</taxon>
    </lineage>
</organism>
<name>A0AAV2CVG0_9ROSI</name>
<dbReference type="AlphaFoldDB" id="A0AAV2CVG0"/>
<dbReference type="PANTHER" id="PTHR31973:SF197">
    <property type="entry name" value="SWIM-TYPE DOMAIN-CONTAINING PROTEIN"/>
    <property type="match status" value="1"/>
</dbReference>
<evidence type="ECO:0000259" key="1">
    <source>
        <dbReference type="Pfam" id="PF10551"/>
    </source>
</evidence>
<protein>
    <recommendedName>
        <fullName evidence="1">MULE transposase domain-containing protein</fullName>
    </recommendedName>
</protein>
<dbReference type="Pfam" id="PF10551">
    <property type="entry name" value="MULE"/>
    <property type="match status" value="1"/>
</dbReference>
<proteinExistence type="predicted"/>
<dbReference type="EMBL" id="OZ034814">
    <property type="protein sequence ID" value="CAL1360304.1"/>
    <property type="molecule type" value="Genomic_DNA"/>
</dbReference>
<evidence type="ECO:0000313" key="2">
    <source>
        <dbReference type="EMBL" id="CAL1360304.1"/>
    </source>
</evidence>